<dbReference type="AlphaFoldDB" id="A0AAE9VTK7"/>
<dbReference type="KEGG" id="dce:O6P33_01950"/>
<name>A0AAE9VTK7_9GAMM</name>
<sequence>MQISANVFSAGLSAIKTGQEQLANAAQAIAQSSQNSASSSAAATAPSIDLANITEQLMQLEQAKQMSELGAKVLSTAEESLGTLIDIQA</sequence>
<reference evidence="1 2" key="1">
    <citation type="submission" date="2022-12" db="EMBL/GenBank/DDBJ databases">
        <title>Coexistence and Characterization of a Novel Tigecycline Resistance gene tet(X) variant and blaNDM-1 in a Pseudomonas caeni Isolate of Chicken Origin.</title>
        <authorList>
            <person name="Lu X."/>
            <person name="Zhang L."/>
            <person name="Li R."/>
            <person name="Wang Z."/>
        </authorList>
    </citation>
    <scope>NUCLEOTIDE SEQUENCE [LARGE SCALE GENOMIC DNA]</scope>
    <source>
        <strain evidence="1 2">CE14</strain>
    </source>
</reference>
<dbReference type="Proteomes" id="UP001212189">
    <property type="component" value="Chromosome"/>
</dbReference>
<organism evidence="1 2">
    <name type="scientific">Denitrificimonas caeni</name>
    <dbReference type="NCBI Taxonomy" id="521720"/>
    <lineage>
        <taxon>Bacteria</taxon>
        <taxon>Pseudomonadati</taxon>
        <taxon>Pseudomonadota</taxon>
        <taxon>Gammaproteobacteria</taxon>
        <taxon>Pseudomonadales</taxon>
        <taxon>Pseudomonadaceae</taxon>
        <taxon>Denitrificimonas</taxon>
    </lineage>
</organism>
<dbReference type="EMBL" id="CP114976">
    <property type="protein sequence ID" value="WBE25634.1"/>
    <property type="molecule type" value="Genomic_DNA"/>
</dbReference>
<evidence type="ECO:0008006" key="3">
    <source>
        <dbReference type="Google" id="ProtNLM"/>
    </source>
</evidence>
<keyword evidence="2" id="KW-1185">Reference proteome</keyword>
<evidence type="ECO:0000313" key="1">
    <source>
        <dbReference type="EMBL" id="WBE25634.1"/>
    </source>
</evidence>
<evidence type="ECO:0000313" key="2">
    <source>
        <dbReference type="Proteomes" id="UP001212189"/>
    </source>
</evidence>
<dbReference type="RefSeq" id="WP_269818576.1">
    <property type="nucleotide sequence ID" value="NZ_CP114976.1"/>
</dbReference>
<gene>
    <name evidence="1" type="ORF">O6P33_01950</name>
</gene>
<proteinExistence type="predicted"/>
<accession>A0AAE9VTK7</accession>
<protein>
    <recommendedName>
        <fullName evidence="3">Pyrroloquinoline quinone biosynthesis protein PqqE</fullName>
    </recommendedName>
</protein>